<dbReference type="GO" id="GO:0016887">
    <property type="term" value="F:ATP hydrolysis activity"/>
    <property type="evidence" value="ECO:0007669"/>
    <property type="project" value="TreeGrafter"/>
</dbReference>
<dbReference type="PANTHER" id="PTHR31285:SF0">
    <property type="entry name" value="NICOTINAMIDE MONONUCLEOTIDE ADENYLYLTRANSFERASE"/>
    <property type="match status" value="1"/>
</dbReference>
<dbReference type="Gene3D" id="3.40.50.620">
    <property type="entry name" value="HUPs"/>
    <property type="match status" value="1"/>
</dbReference>
<dbReference type="GO" id="GO:0000309">
    <property type="term" value="F:nicotinamide-nucleotide adenylyltransferase activity"/>
    <property type="evidence" value="ECO:0007669"/>
    <property type="project" value="TreeGrafter"/>
</dbReference>
<reference evidence="3" key="4">
    <citation type="journal article" date="2015" name="G3 (Bethesda)">
        <title>Genome sequences of three phytopathogenic species of the Magnaporthaceae family of fungi.</title>
        <authorList>
            <person name="Okagaki L.H."/>
            <person name="Nunes C.C."/>
            <person name="Sailsbery J."/>
            <person name="Clay B."/>
            <person name="Brown D."/>
            <person name="John T."/>
            <person name="Oh Y."/>
            <person name="Young N."/>
            <person name="Fitzgerald M."/>
            <person name="Haas B.J."/>
            <person name="Zeng Q."/>
            <person name="Young S."/>
            <person name="Adiconis X."/>
            <person name="Fan L."/>
            <person name="Levin J.Z."/>
            <person name="Mitchell T.K."/>
            <person name="Okubara P.A."/>
            <person name="Farman M.L."/>
            <person name="Kohn L.M."/>
            <person name="Birren B."/>
            <person name="Ma L.-J."/>
            <person name="Dean R.A."/>
        </authorList>
    </citation>
    <scope>NUCLEOTIDE SEQUENCE</scope>
    <source>
        <strain evidence="3">ATCC 64411 / 73-15</strain>
    </source>
</reference>
<dbReference type="Proteomes" id="UP000011715">
    <property type="component" value="Unassembled WGS sequence"/>
</dbReference>
<keyword evidence="2" id="KW-0548">Nucleotidyltransferase</keyword>
<reference evidence="2" key="1">
    <citation type="submission" date="2010-05" db="EMBL/GenBank/DDBJ databases">
        <title>The Genome Sequence of Magnaporthe poae strain ATCC 64411.</title>
        <authorList>
            <consortium name="The Broad Institute Genome Sequencing Platform"/>
            <consortium name="Broad Institute Genome Sequencing Center for Infectious Disease"/>
            <person name="Ma L.-J."/>
            <person name="Dead R."/>
            <person name="Young S."/>
            <person name="Zeng Q."/>
            <person name="Koehrsen M."/>
            <person name="Alvarado L."/>
            <person name="Berlin A."/>
            <person name="Chapman S.B."/>
            <person name="Chen Z."/>
            <person name="Freedman E."/>
            <person name="Gellesch M."/>
            <person name="Goldberg J."/>
            <person name="Griggs A."/>
            <person name="Gujja S."/>
            <person name="Heilman E.R."/>
            <person name="Heiman D."/>
            <person name="Hepburn T."/>
            <person name="Howarth C."/>
            <person name="Jen D."/>
            <person name="Larson L."/>
            <person name="Mehta T."/>
            <person name="Neiman D."/>
            <person name="Pearson M."/>
            <person name="Roberts A."/>
            <person name="Saif S."/>
            <person name="Shea T."/>
            <person name="Shenoy N."/>
            <person name="Sisk P."/>
            <person name="Stolte C."/>
            <person name="Sykes S."/>
            <person name="Walk T."/>
            <person name="White J."/>
            <person name="Yandava C."/>
            <person name="Haas B."/>
            <person name="Nusbaum C."/>
            <person name="Birren B."/>
        </authorList>
    </citation>
    <scope>NUCLEOTIDE SEQUENCE</scope>
    <source>
        <strain evidence="2">ATCC 64411</strain>
    </source>
</reference>
<reference evidence="2" key="3">
    <citation type="submission" date="2011-03" db="EMBL/GenBank/DDBJ databases">
        <title>Annotation of Magnaporthe poae ATCC 64411.</title>
        <authorList>
            <person name="Ma L.-J."/>
            <person name="Dead R."/>
            <person name="Young S.K."/>
            <person name="Zeng Q."/>
            <person name="Gargeya S."/>
            <person name="Fitzgerald M."/>
            <person name="Haas B."/>
            <person name="Abouelleil A."/>
            <person name="Alvarado L."/>
            <person name="Arachchi H.M."/>
            <person name="Berlin A."/>
            <person name="Brown A."/>
            <person name="Chapman S.B."/>
            <person name="Chen Z."/>
            <person name="Dunbar C."/>
            <person name="Freedman E."/>
            <person name="Gearin G."/>
            <person name="Gellesch M."/>
            <person name="Goldberg J."/>
            <person name="Griggs A."/>
            <person name="Gujja S."/>
            <person name="Heiman D."/>
            <person name="Howarth C."/>
            <person name="Larson L."/>
            <person name="Lui A."/>
            <person name="MacDonald P.J.P."/>
            <person name="Mehta T."/>
            <person name="Montmayeur A."/>
            <person name="Murphy C."/>
            <person name="Neiman D."/>
            <person name="Pearson M."/>
            <person name="Priest M."/>
            <person name="Roberts A."/>
            <person name="Saif S."/>
            <person name="Shea T."/>
            <person name="Shenoy N."/>
            <person name="Sisk P."/>
            <person name="Stolte C."/>
            <person name="Sykes S."/>
            <person name="Yandava C."/>
            <person name="Wortman J."/>
            <person name="Nusbaum C."/>
            <person name="Birren B."/>
        </authorList>
    </citation>
    <scope>NUCLEOTIDE SEQUENCE</scope>
    <source>
        <strain evidence="2">ATCC 64411</strain>
    </source>
</reference>
<feature type="region of interest" description="Disordered" evidence="1">
    <location>
        <begin position="558"/>
        <end position="584"/>
    </location>
</feature>
<dbReference type="AlphaFoldDB" id="A0A0C4E3D8"/>
<dbReference type="EnsemblFungi" id="MAPG_06937T0">
    <property type="protein sequence ID" value="MAPG_06937T0"/>
    <property type="gene ID" value="MAPG_06937"/>
</dbReference>
<reference evidence="3" key="5">
    <citation type="submission" date="2015-06" db="UniProtKB">
        <authorList>
            <consortium name="EnsemblFungi"/>
        </authorList>
    </citation>
    <scope>IDENTIFICATION</scope>
    <source>
        <strain evidence="3">ATCC 64411</strain>
    </source>
</reference>
<evidence type="ECO:0000256" key="1">
    <source>
        <dbReference type="SAM" id="MobiDB-lite"/>
    </source>
</evidence>
<dbReference type="EMBL" id="ADBL01001666">
    <property type="status" value="NOT_ANNOTATED_CDS"/>
    <property type="molecule type" value="Genomic_DNA"/>
</dbReference>
<dbReference type="PANTHER" id="PTHR31285">
    <property type="entry name" value="NICOTINAMIDE MONONUCLEOTIDE ADENYLYLTRANSFERASE"/>
    <property type="match status" value="1"/>
</dbReference>
<dbReference type="OrthoDB" id="5591297at2759"/>
<evidence type="ECO:0000313" key="2">
    <source>
        <dbReference type="EMBL" id="KLU87947.1"/>
    </source>
</evidence>
<keyword evidence="4" id="KW-1185">Reference proteome</keyword>
<keyword evidence="2" id="KW-0808">Transferase</keyword>
<evidence type="ECO:0000313" key="3">
    <source>
        <dbReference type="EnsemblFungi" id="MAPG_06937T0"/>
    </source>
</evidence>
<dbReference type="InterPro" id="IPR014729">
    <property type="entry name" value="Rossmann-like_a/b/a_fold"/>
</dbReference>
<sequence length="628" mass="67896">MAPRGTTVETELPWFEADLHDFLQSGSDFKIMRRIECHAMASDQGKLTPPMELDSIYTGGVRLAAAPQRIVVLDSSFNPPTKAHKRMAVEGLVHSGWRGTRLLLVLSINNADKAAATPASFEERWGMMGSLAKDIAAHCWDLQLQALEKAGDAQRKRPRIDETPWFGIDMALSTLPYFHQKSAALARVEPEAFSGMRVACAEQILLVGYDTLIRILNPKYYAPEPMEVALAPMFERASLRVMLRADAVMTELWEQRKQVSDMRLGRDGRRLPWAWRERIIVVEVAHTDRDAETECVSSTRARAAAAQEDWPLLEKQVPLPVATWIRDRGLYKADDRGGYGSPAPRGYGSSAPYSDGSPAPYSSPALRSGGNLAPHDHGNLTSQSYGNLAPHDHRSPVSQGYGSLASHSHGSPALASGGSLASNNHRNSGLYSAGSPVPYSVGNLVLRSAGTVAPQGYGSAASHDYGSPVSYSDASPTPYGEWTPGPFSEGTPTIHGKGTTPCNDASPPPHSEANPAVYGKGSPAVHSDTPTPYSEGTPAPYDENVTAYSEVNPEVCSEASAPYGDANPTLHNNRHRALGDPGDVPSHNYGIPALYSEEIPELYSELYGNRGLASYHDEGWAFNNEEPG</sequence>
<protein>
    <submittedName>
        <fullName evidence="2">Cytidylyltransferase</fullName>
    </submittedName>
</protein>
<feature type="region of interest" description="Disordered" evidence="1">
    <location>
        <begin position="335"/>
        <end position="421"/>
    </location>
</feature>
<dbReference type="STRING" id="644358.A0A0C4E3D8"/>
<evidence type="ECO:0000313" key="4">
    <source>
        <dbReference type="Proteomes" id="UP000011715"/>
    </source>
</evidence>
<reference evidence="4" key="2">
    <citation type="submission" date="2010-05" db="EMBL/GenBank/DDBJ databases">
        <title>The genome sequence of Magnaporthe poae strain ATCC 64411.</title>
        <authorList>
            <person name="Ma L.-J."/>
            <person name="Dead R."/>
            <person name="Young S."/>
            <person name="Zeng Q."/>
            <person name="Koehrsen M."/>
            <person name="Alvarado L."/>
            <person name="Berlin A."/>
            <person name="Chapman S.B."/>
            <person name="Chen Z."/>
            <person name="Freedman E."/>
            <person name="Gellesch M."/>
            <person name="Goldberg J."/>
            <person name="Griggs A."/>
            <person name="Gujja S."/>
            <person name="Heilman E.R."/>
            <person name="Heiman D."/>
            <person name="Hepburn T."/>
            <person name="Howarth C."/>
            <person name="Jen D."/>
            <person name="Larson L."/>
            <person name="Mehta T."/>
            <person name="Neiman D."/>
            <person name="Pearson M."/>
            <person name="Roberts A."/>
            <person name="Saif S."/>
            <person name="Shea T."/>
            <person name="Shenoy N."/>
            <person name="Sisk P."/>
            <person name="Stolte C."/>
            <person name="Sykes S."/>
            <person name="Walk T."/>
            <person name="White J."/>
            <person name="Yandava C."/>
            <person name="Haas B."/>
            <person name="Nusbaum C."/>
            <person name="Birren B."/>
        </authorList>
    </citation>
    <scope>NUCLEOTIDE SEQUENCE [LARGE SCALE GENOMIC DNA]</scope>
    <source>
        <strain evidence="4">ATCC 64411 / 73-15</strain>
    </source>
</reference>
<dbReference type="GO" id="GO:0005634">
    <property type="term" value="C:nucleus"/>
    <property type="evidence" value="ECO:0007669"/>
    <property type="project" value="TreeGrafter"/>
</dbReference>
<dbReference type="EMBL" id="GL876971">
    <property type="protein sequence ID" value="KLU87947.1"/>
    <property type="molecule type" value="Genomic_DNA"/>
</dbReference>
<accession>A0A0C4E3D8</accession>
<dbReference type="eggNOG" id="ENOG502RXY8">
    <property type="taxonomic scope" value="Eukaryota"/>
</dbReference>
<feature type="region of interest" description="Disordered" evidence="1">
    <location>
        <begin position="456"/>
        <end position="543"/>
    </location>
</feature>
<dbReference type="SUPFAM" id="SSF52374">
    <property type="entry name" value="Nucleotidylyl transferase"/>
    <property type="match status" value="1"/>
</dbReference>
<dbReference type="GO" id="GO:0005737">
    <property type="term" value="C:cytoplasm"/>
    <property type="evidence" value="ECO:0007669"/>
    <property type="project" value="TreeGrafter"/>
</dbReference>
<proteinExistence type="predicted"/>
<name>A0A0C4E3D8_MAGP6</name>
<feature type="compositionally biased region" description="Low complexity" evidence="1">
    <location>
        <begin position="402"/>
        <end position="421"/>
    </location>
</feature>
<organism evidence="3 4">
    <name type="scientific">Magnaporthiopsis poae (strain ATCC 64411 / 73-15)</name>
    <name type="common">Kentucky bluegrass fungus</name>
    <name type="synonym">Magnaporthe poae</name>
    <dbReference type="NCBI Taxonomy" id="644358"/>
    <lineage>
        <taxon>Eukaryota</taxon>
        <taxon>Fungi</taxon>
        <taxon>Dikarya</taxon>
        <taxon>Ascomycota</taxon>
        <taxon>Pezizomycotina</taxon>
        <taxon>Sordariomycetes</taxon>
        <taxon>Sordariomycetidae</taxon>
        <taxon>Magnaporthales</taxon>
        <taxon>Magnaporthaceae</taxon>
        <taxon>Magnaporthiopsis</taxon>
    </lineage>
</organism>
<gene>
    <name evidence="2" type="ORF">MAPG_06937</name>
</gene>
<dbReference type="VEuPathDB" id="FungiDB:MAPG_06937"/>